<organism evidence="2 3">
    <name type="scientific">Skermania pinensis</name>
    <dbReference type="NCBI Taxonomy" id="39122"/>
    <lineage>
        <taxon>Bacteria</taxon>
        <taxon>Bacillati</taxon>
        <taxon>Actinomycetota</taxon>
        <taxon>Actinomycetes</taxon>
        <taxon>Mycobacteriales</taxon>
        <taxon>Gordoniaceae</taxon>
        <taxon>Skermania</taxon>
    </lineage>
</organism>
<protein>
    <submittedName>
        <fullName evidence="2">Uncharacterized protein</fullName>
    </submittedName>
</protein>
<feature type="transmembrane region" description="Helical" evidence="1">
    <location>
        <begin position="50"/>
        <end position="69"/>
    </location>
</feature>
<keyword evidence="1" id="KW-1133">Transmembrane helix</keyword>
<dbReference type="RefSeq" id="WP_066466780.1">
    <property type="nucleotide sequence ID" value="NZ_CBCRUZ010000003.1"/>
</dbReference>
<evidence type="ECO:0000313" key="3">
    <source>
        <dbReference type="Proteomes" id="UP000887023"/>
    </source>
</evidence>
<name>A0ABX8SAQ2_9ACTN</name>
<evidence type="ECO:0000313" key="2">
    <source>
        <dbReference type="EMBL" id="QXQ14391.1"/>
    </source>
</evidence>
<sequence>MSRPIVLAELVGAALCLVGAVVAGHAATRQYTSFETDGLVVTTTSYSGGWIVTAAALVAAVGLLLLDGFRRTRTRSRSGGVPTPSV</sequence>
<keyword evidence="1" id="KW-0812">Transmembrane</keyword>
<dbReference type="Proteomes" id="UP000887023">
    <property type="component" value="Chromosome"/>
</dbReference>
<keyword evidence="3" id="KW-1185">Reference proteome</keyword>
<evidence type="ECO:0000256" key="1">
    <source>
        <dbReference type="SAM" id="Phobius"/>
    </source>
</evidence>
<gene>
    <name evidence="2" type="ORF">KV203_02940</name>
</gene>
<dbReference type="EMBL" id="CP079105">
    <property type="protein sequence ID" value="QXQ14391.1"/>
    <property type="molecule type" value="Genomic_DNA"/>
</dbReference>
<keyword evidence="1" id="KW-0472">Membrane</keyword>
<reference evidence="2" key="1">
    <citation type="submission" date="2021-07" db="EMBL/GenBank/DDBJ databases">
        <title>Candidatus Kaistella beijingensis sp. nov. isolated from a municipal wastewater treatment plant is involved in sludge foaming.</title>
        <authorList>
            <person name="Song Y."/>
            <person name="Liu S.-J."/>
        </authorList>
    </citation>
    <scope>NUCLEOTIDE SEQUENCE</scope>
    <source>
        <strain evidence="2">DSM 43998</strain>
    </source>
</reference>
<accession>A0ABX8SAQ2</accession>
<proteinExistence type="predicted"/>